<dbReference type="PANTHER" id="PTHR35043">
    <property type="entry name" value="TRANSCRIPTION FACTOR DOMAIN-CONTAINING PROTEIN"/>
    <property type="match status" value="1"/>
</dbReference>
<evidence type="ECO:0000256" key="1">
    <source>
        <dbReference type="SAM" id="Phobius"/>
    </source>
</evidence>
<reference evidence="2" key="1">
    <citation type="submission" date="2021-12" db="EMBL/GenBank/DDBJ databases">
        <title>Black yeast isolated from Biological Soil Crust.</title>
        <authorList>
            <person name="Kurbessoian T."/>
        </authorList>
    </citation>
    <scope>NUCLEOTIDE SEQUENCE</scope>
    <source>
        <strain evidence="2">CCFEE 5208</strain>
    </source>
</reference>
<dbReference type="EMBL" id="JASUXU010000007">
    <property type="protein sequence ID" value="KAK0325472.1"/>
    <property type="molecule type" value="Genomic_DNA"/>
</dbReference>
<protein>
    <submittedName>
        <fullName evidence="2">Uncharacterized protein</fullName>
    </submittedName>
</protein>
<dbReference type="Proteomes" id="UP001168146">
    <property type="component" value="Unassembled WGS sequence"/>
</dbReference>
<comment type="caution">
    <text evidence="2">The sequence shown here is derived from an EMBL/GenBank/DDBJ whole genome shotgun (WGS) entry which is preliminary data.</text>
</comment>
<evidence type="ECO:0000313" key="2">
    <source>
        <dbReference type="EMBL" id="KAK0325472.1"/>
    </source>
</evidence>
<feature type="transmembrane region" description="Helical" evidence="1">
    <location>
        <begin position="77"/>
        <end position="97"/>
    </location>
</feature>
<feature type="transmembrane region" description="Helical" evidence="1">
    <location>
        <begin position="220"/>
        <end position="243"/>
    </location>
</feature>
<proteinExistence type="predicted"/>
<name>A0AAN6FYX7_9PEZI</name>
<feature type="transmembrane region" description="Helical" evidence="1">
    <location>
        <begin position="48"/>
        <end position="70"/>
    </location>
</feature>
<keyword evidence="1" id="KW-1133">Transmembrane helix</keyword>
<keyword evidence="1" id="KW-0472">Membrane</keyword>
<gene>
    <name evidence="2" type="ORF">LTR82_003755</name>
</gene>
<sequence>MGSVHVHPPGGKSFPVNAKQLHYLVEREYMEYPAIEKRDIEAQGKVDVLARIITAMQALNFLVTIIARFATRLEVTTLELTVLANICCTLVTTLVWWHKPTDVETSQTFPLHTTIETIIKDAAVDSKETYRETPLDFLSHDEWSGSLLWNYYVNILRRLKVLEIFRLQYDKPAQRMSSFNFPLPGSRPHLLFLLCFTMAYCAFFLLAWNSHFPTTTERTLWRAVVVAQSVAGFIAGGFEIAMFNTPVKHSPSTPQQAPKAGVRTNPKRGQAAISSLHTLWDMPCNNELSGRFPDLDVPFRSILITTPCCAVYVVCRWYILTEDIVMLRSLPASAFRQVPWTPYWPWF</sequence>
<dbReference type="AlphaFoldDB" id="A0AAN6FYX7"/>
<feature type="transmembrane region" description="Helical" evidence="1">
    <location>
        <begin position="189"/>
        <end position="208"/>
    </location>
</feature>
<organism evidence="2 3">
    <name type="scientific">Friedmanniomyces endolithicus</name>
    <dbReference type="NCBI Taxonomy" id="329885"/>
    <lineage>
        <taxon>Eukaryota</taxon>
        <taxon>Fungi</taxon>
        <taxon>Dikarya</taxon>
        <taxon>Ascomycota</taxon>
        <taxon>Pezizomycotina</taxon>
        <taxon>Dothideomycetes</taxon>
        <taxon>Dothideomycetidae</taxon>
        <taxon>Mycosphaerellales</taxon>
        <taxon>Teratosphaeriaceae</taxon>
        <taxon>Friedmanniomyces</taxon>
    </lineage>
</organism>
<feature type="transmembrane region" description="Helical" evidence="1">
    <location>
        <begin position="297"/>
        <end position="319"/>
    </location>
</feature>
<dbReference type="PANTHER" id="PTHR35043:SF8">
    <property type="entry name" value="DUF4220 DOMAIN-CONTAINING PROTEIN"/>
    <property type="match status" value="1"/>
</dbReference>
<keyword evidence="1" id="KW-0812">Transmembrane</keyword>
<accession>A0AAN6FYX7</accession>
<evidence type="ECO:0000313" key="3">
    <source>
        <dbReference type="Proteomes" id="UP001168146"/>
    </source>
</evidence>